<evidence type="ECO:0000256" key="1">
    <source>
        <dbReference type="SAM" id="Coils"/>
    </source>
</evidence>
<reference evidence="5 6" key="1">
    <citation type="submission" date="2019-11" db="EMBL/GenBank/DDBJ databases">
        <title>Pedobacter sp. HMF7056 Genome sequencing and assembly.</title>
        <authorList>
            <person name="Kang H."/>
            <person name="Kim H."/>
            <person name="Joh K."/>
        </authorList>
    </citation>
    <scope>NUCLEOTIDE SEQUENCE [LARGE SCALE GENOMIC DNA]</scope>
    <source>
        <strain evidence="5 6">HMF7056</strain>
    </source>
</reference>
<proteinExistence type="predicted"/>
<dbReference type="Gene3D" id="3.30.2010.10">
    <property type="entry name" value="Metalloproteases ('zincins'), catalytic domain"/>
    <property type="match status" value="1"/>
</dbReference>
<evidence type="ECO:0000259" key="4">
    <source>
        <dbReference type="Pfam" id="PF05569"/>
    </source>
</evidence>
<feature type="transmembrane region" description="Helical" evidence="3">
    <location>
        <begin position="6"/>
        <end position="36"/>
    </location>
</feature>
<organism evidence="5 6">
    <name type="scientific">Hufsiella ginkgonis</name>
    <dbReference type="NCBI Taxonomy" id="2695274"/>
    <lineage>
        <taxon>Bacteria</taxon>
        <taxon>Pseudomonadati</taxon>
        <taxon>Bacteroidota</taxon>
        <taxon>Sphingobacteriia</taxon>
        <taxon>Sphingobacteriales</taxon>
        <taxon>Sphingobacteriaceae</taxon>
        <taxon>Hufsiella</taxon>
    </lineage>
</organism>
<keyword evidence="3" id="KW-0812">Transmembrane</keyword>
<dbReference type="InterPro" id="IPR052173">
    <property type="entry name" value="Beta-lactam_resp_regulator"/>
</dbReference>
<dbReference type="CDD" id="cd07341">
    <property type="entry name" value="M56_BlaR1_MecR1_like"/>
    <property type="match status" value="1"/>
</dbReference>
<dbReference type="InterPro" id="IPR008756">
    <property type="entry name" value="Peptidase_M56"/>
</dbReference>
<protein>
    <submittedName>
        <fullName evidence="5">M48 family metalloprotease</fullName>
    </submittedName>
</protein>
<name>A0A7K1Y1D5_9SPHI</name>
<dbReference type="PANTHER" id="PTHR34978">
    <property type="entry name" value="POSSIBLE SENSOR-TRANSDUCER PROTEIN BLAR"/>
    <property type="match status" value="1"/>
</dbReference>
<feature type="region of interest" description="Disordered" evidence="2">
    <location>
        <begin position="369"/>
        <end position="429"/>
    </location>
</feature>
<evidence type="ECO:0000256" key="3">
    <source>
        <dbReference type="SAM" id="Phobius"/>
    </source>
</evidence>
<feature type="transmembrane region" description="Helical" evidence="3">
    <location>
        <begin position="98"/>
        <end position="120"/>
    </location>
</feature>
<keyword evidence="3" id="KW-1133">Transmembrane helix</keyword>
<keyword evidence="6" id="KW-1185">Reference proteome</keyword>
<keyword evidence="5" id="KW-0482">Metalloprotease</keyword>
<feature type="transmembrane region" description="Helical" evidence="3">
    <location>
        <begin position="209"/>
        <end position="231"/>
    </location>
</feature>
<dbReference type="PANTHER" id="PTHR34978:SF3">
    <property type="entry name" value="SLR0241 PROTEIN"/>
    <property type="match status" value="1"/>
</dbReference>
<dbReference type="GO" id="GO:0008237">
    <property type="term" value="F:metallopeptidase activity"/>
    <property type="evidence" value="ECO:0007669"/>
    <property type="project" value="UniProtKB-KW"/>
</dbReference>
<feature type="coiled-coil region" evidence="1">
    <location>
        <begin position="443"/>
        <end position="477"/>
    </location>
</feature>
<keyword evidence="1" id="KW-0175">Coiled coil</keyword>
<keyword evidence="5" id="KW-0378">Hydrolase</keyword>
<feature type="domain" description="Peptidase M56" evidence="4">
    <location>
        <begin position="29"/>
        <end position="251"/>
    </location>
</feature>
<feature type="transmembrane region" description="Helical" evidence="3">
    <location>
        <begin position="48"/>
        <end position="65"/>
    </location>
</feature>
<evidence type="ECO:0000313" key="6">
    <source>
        <dbReference type="Proteomes" id="UP000451233"/>
    </source>
</evidence>
<dbReference type="Pfam" id="PF05569">
    <property type="entry name" value="Peptidase_M56"/>
    <property type="match status" value="1"/>
</dbReference>
<evidence type="ECO:0000313" key="5">
    <source>
        <dbReference type="EMBL" id="MXV16486.1"/>
    </source>
</evidence>
<dbReference type="Proteomes" id="UP000451233">
    <property type="component" value="Unassembled WGS sequence"/>
</dbReference>
<dbReference type="GO" id="GO:0006508">
    <property type="term" value="P:proteolysis"/>
    <property type="evidence" value="ECO:0007669"/>
    <property type="project" value="UniProtKB-KW"/>
</dbReference>
<keyword evidence="5" id="KW-0645">Protease</keyword>
<sequence length="492" mass="53900">MNDMIFGLSGACFAMLVHSVWIGGLLSIVSAVFLVAGRRFSPTARYNVLLAVFSCFVAACGFIFFRELAGLTKGEHYTPYMSNLADLSFAGALSGFRVYSPAIVAAWFVIFMIHVARFAVGIAHHQSRVRSGTLQAPDYWKHKLQALANTLKISKTVALMESTLVSAPVLLGHLKPVILVPAGLLASLPPDQLEAVLLHELAHIRRNDYLVNLAQGLAEAVFFFNPGLLWISGSMRVEREHCSDDLALKHIPDRMTFVNALVSFKEYALYRNRFPLAFAGSKDQLFLRINRIVGNPLPVNDAGSVKALVYSGMLSILVLTAMMGMRTPAPEKAQADISRSLTPMITAALPVNVVMSPAVGNTVPAAVTAGISPGRKPVLPHSSETTDASQDPYPGDEPAASDDGTGEVVESGTSPGPQAEQMKRYARRQREHEALMAAYPEKIAEYHRKIEEYHQALERYELKMKEYRQTIEQYNKRFASKLPDIIGGTPDG</sequence>
<comment type="caution">
    <text evidence="5">The sequence shown here is derived from an EMBL/GenBank/DDBJ whole genome shotgun (WGS) entry which is preliminary data.</text>
</comment>
<dbReference type="AlphaFoldDB" id="A0A7K1Y1D5"/>
<accession>A0A7K1Y1D5</accession>
<gene>
    <name evidence="5" type="ORF">GS398_14335</name>
</gene>
<keyword evidence="3" id="KW-0472">Membrane</keyword>
<dbReference type="EMBL" id="WVHS01000003">
    <property type="protein sequence ID" value="MXV16486.1"/>
    <property type="molecule type" value="Genomic_DNA"/>
</dbReference>
<evidence type="ECO:0000256" key="2">
    <source>
        <dbReference type="SAM" id="MobiDB-lite"/>
    </source>
</evidence>